<dbReference type="Pfam" id="PF23562">
    <property type="entry name" value="AMP-binding_C_3"/>
    <property type="match status" value="1"/>
</dbReference>
<feature type="domain" description="AMP-dependent synthetase/ligase" evidence="3">
    <location>
        <begin position="18"/>
        <end position="434"/>
    </location>
</feature>
<dbReference type="GO" id="GO:0004467">
    <property type="term" value="F:long-chain fatty acid-CoA ligase activity"/>
    <property type="evidence" value="ECO:0007669"/>
    <property type="project" value="TreeGrafter"/>
</dbReference>
<protein>
    <submittedName>
        <fullName evidence="4">AMP-binding protein</fullName>
    </submittedName>
</protein>
<evidence type="ECO:0000313" key="4">
    <source>
        <dbReference type="EMBL" id="MBZ0155153.1"/>
    </source>
</evidence>
<organism evidence="4 5">
    <name type="scientific">Candidatus Nitrobium versatile</name>
    <dbReference type="NCBI Taxonomy" id="2884831"/>
    <lineage>
        <taxon>Bacteria</taxon>
        <taxon>Pseudomonadati</taxon>
        <taxon>Nitrospirota</taxon>
        <taxon>Nitrospiria</taxon>
        <taxon>Nitrospirales</taxon>
        <taxon>Nitrospiraceae</taxon>
        <taxon>Candidatus Nitrobium</taxon>
    </lineage>
</organism>
<dbReference type="InterPro" id="IPR042099">
    <property type="entry name" value="ANL_N_sf"/>
</dbReference>
<dbReference type="AlphaFoldDB" id="A0A953J404"/>
<proteinExistence type="predicted"/>
<dbReference type="Gene3D" id="3.40.50.12780">
    <property type="entry name" value="N-terminal domain of ligase-like"/>
    <property type="match status" value="1"/>
</dbReference>
<reference evidence="4" key="1">
    <citation type="journal article" date="2021" name="bioRxiv">
        <title>Unraveling nitrogen, sulfur and carbon metabolic pathways and microbial community transcriptional responses to substrate deprivation and toxicity stresses in a bioreactor mimicking anoxic brackish coastal sediment conditions.</title>
        <authorList>
            <person name="Martins P.D."/>
            <person name="Echeveste M.J."/>
            <person name="Arshad A."/>
            <person name="Kurth J."/>
            <person name="Ouboter H."/>
            <person name="Jetten M.S.M."/>
            <person name="Welte C.U."/>
        </authorList>
    </citation>
    <scope>NUCLEOTIDE SEQUENCE</scope>
    <source>
        <strain evidence="4">MAG_39</strain>
    </source>
</reference>
<dbReference type="PANTHER" id="PTHR43272:SF33">
    <property type="entry name" value="AMP-BINDING DOMAIN-CONTAINING PROTEIN-RELATED"/>
    <property type="match status" value="1"/>
</dbReference>
<dbReference type="InterPro" id="IPR000873">
    <property type="entry name" value="AMP-dep_synth/lig_dom"/>
</dbReference>
<evidence type="ECO:0000259" key="3">
    <source>
        <dbReference type="Pfam" id="PF00501"/>
    </source>
</evidence>
<dbReference type="Proteomes" id="UP000705867">
    <property type="component" value="Unassembled WGS sequence"/>
</dbReference>
<dbReference type="SUPFAM" id="SSF56801">
    <property type="entry name" value="Acetyl-CoA synthetase-like"/>
    <property type="match status" value="1"/>
</dbReference>
<reference evidence="4" key="2">
    <citation type="submission" date="2021-08" db="EMBL/GenBank/DDBJ databases">
        <authorList>
            <person name="Dalcin Martins P."/>
        </authorList>
    </citation>
    <scope>NUCLEOTIDE SEQUENCE</scope>
    <source>
        <strain evidence="4">MAG_39</strain>
    </source>
</reference>
<dbReference type="Pfam" id="PF00501">
    <property type="entry name" value="AMP-binding"/>
    <property type="match status" value="1"/>
</dbReference>
<evidence type="ECO:0000313" key="5">
    <source>
        <dbReference type="Proteomes" id="UP000705867"/>
    </source>
</evidence>
<dbReference type="GO" id="GO:0005524">
    <property type="term" value="F:ATP binding"/>
    <property type="evidence" value="ECO:0007669"/>
    <property type="project" value="UniProtKB-KW"/>
</dbReference>
<accession>A0A953J404</accession>
<comment type="caution">
    <text evidence="4">The sequence shown here is derived from an EMBL/GenBank/DDBJ whole genome shotgun (WGS) entry which is preliminary data.</text>
</comment>
<evidence type="ECO:0000256" key="2">
    <source>
        <dbReference type="ARBA" id="ARBA00022840"/>
    </source>
</evidence>
<dbReference type="GO" id="GO:0016020">
    <property type="term" value="C:membrane"/>
    <property type="evidence" value="ECO:0007669"/>
    <property type="project" value="TreeGrafter"/>
</dbReference>
<keyword evidence="2" id="KW-0067">ATP-binding</keyword>
<evidence type="ECO:0000256" key="1">
    <source>
        <dbReference type="ARBA" id="ARBA00022741"/>
    </source>
</evidence>
<gene>
    <name evidence="4" type="ORF">K8I29_02935</name>
</gene>
<name>A0A953J404_9BACT</name>
<dbReference type="EMBL" id="JAIOIV010000023">
    <property type="protein sequence ID" value="MBZ0155153.1"/>
    <property type="molecule type" value="Genomic_DNA"/>
</dbReference>
<keyword evidence="1" id="KW-0547">Nucleotide-binding</keyword>
<dbReference type="PANTHER" id="PTHR43272">
    <property type="entry name" value="LONG-CHAIN-FATTY-ACID--COA LIGASE"/>
    <property type="match status" value="1"/>
</dbReference>
<sequence>MQNNEISALDTFPKLLLHQAMRNGKKTAVREKALGIWQSRTWGQVAEEVRGFASGLAARGFKRGENLAIMGDVHARLYWAITSAQCLGGVAVPLPLEAPEDELVSILNNTASRFIVVQDQEQVDKLLEIKNHCPLIETIIFVNPRGMQHYTDPCLCAYEYIVKEGLHFDSGHTDFFQGQVARGRGSDTAVIFYAAETDRRSKGVILSHNNLISAATISIGELGLRADEEVLAFLPMTLSASLLFFFAQPYVAGFCVNFPESHETVVTDMREIGPTFYFATPQVYKSLFNLITLRMEDAGTLKRTLFNYFMKIARRAGTSVLDRKPVSPVHRFLYKIGQVLVFSPLKNVLGLSRIRVALTSGSSLSPEILSLYRSLGINLKQFYGPPEGCSFIALQRDGQVRPSGVGVAVKDVKVMVTAEGEVAFQGPNAFQGYYGSGTAAREGTAGWVRTGIAGRLDQHGELTVFGALADQCRLADGTVVSPAVVECILKSFPYIKEAVVFGHERPFVTAFITIDGEVVTHWADRHNIVYSGYADLTQQEAVYGLIKSCVEATNAKLCSSGQNRMQVRRFSILDKEISNGALNHDGEVCRSVVAQRHSELITLFYTFEEDRCIQEARPDTKGIRTAEAPAGIKICDVQVV</sequence>